<dbReference type="PANTHER" id="PTHR11803">
    <property type="entry name" value="2-IMINOBUTANOATE/2-IMINOPROPANOATE DEAMINASE RIDA"/>
    <property type="match status" value="1"/>
</dbReference>
<dbReference type="InterPro" id="IPR035959">
    <property type="entry name" value="RutC-like_sf"/>
</dbReference>
<name>A0A1E4T732_9ASCO</name>
<dbReference type="STRING" id="983967.A0A1E4T732"/>
<dbReference type="InterPro" id="IPR006175">
    <property type="entry name" value="YjgF/YER057c/UK114"/>
</dbReference>
<dbReference type="PANTHER" id="PTHR11803:SF58">
    <property type="entry name" value="PROTEIN HMF1-RELATED"/>
    <property type="match status" value="1"/>
</dbReference>
<dbReference type="SUPFAM" id="SSF55298">
    <property type="entry name" value="YjgF-like"/>
    <property type="match status" value="1"/>
</dbReference>
<accession>A0A1E4T732</accession>
<evidence type="ECO:0000313" key="2">
    <source>
        <dbReference type="EMBL" id="ODV87570.1"/>
    </source>
</evidence>
<dbReference type="AlphaFoldDB" id="A0A1E4T732"/>
<dbReference type="Gene3D" id="3.30.1330.40">
    <property type="entry name" value="RutC-like"/>
    <property type="match status" value="1"/>
</dbReference>
<keyword evidence="3" id="KW-1185">Reference proteome</keyword>
<proteinExistence type="inferred from homology"/>
<dbReference type="CDD" id="cd00448">
    <property type="entry name" value="YjgF_YER057c_UK114_family"/>
    <property type="match status" value="1"/>
</dbReference>
<dbReference type="GO" id="GO:0005739">
    <property type="term" value="C:mitochondrion"/>
    <property type="evidence" value="ECO:0007669"/>
    <property type="project" value="TreeGrafter"/>
</dbReference>
<sequence length="132" mass="14621">MERLEWSEIGKSSEGKVLSPAYIYNGKVYTAGTVGHFPNDPTKFPNTIEEQTHFALQNFEKTLIASGSNLSSCLKLLIFIKNGHEQKAMNSVYGTYMTTKPARSCVVVKFPNPDILVEIEAVAVQIKGKPKL</sequence>
<gene>
    <name evidence="2" type="ORF">CANARDRAFT_21517</name>
</gene>
<evidence type="ECO:0000256" key="1">
    <source>
        <dbReference type="ARBA" id="ARBA00010552"/>
    </source>
</evidence>
<comment type="similarity">
    <text evidence="1">Belongs to the RutC family.</text>
</comment>
<protein>
    <submittedName>
        <fullName evidence="2">Uncharacterized protein</fullName>
    </submittedName>
</protein>
<dbReference type="GO" id="GO:0019239">
    <property type="term" value="F:deaminase activity"/>
    <property type="evidence" value="ECO:0007669"/>
    <property type="project" value="TreeGrafter"/>
</dbReference>
<dbReference type="EMBL" id="KV453848">
    <property type="protein sequence ID" value="ODV87570.1"/>
    <property type="molecule type" value="Genomic_DNA"/>
</dbReference>
<dbReference type="Proteomes" id="UP000094801">
    <property type="component" value="Unassembled WGS sequence"/>
</dbReference>
<dbReference type="Pfam" id="PF01042">
    <property type="entry name" value="Ribonuc_L-PSP"/>
    <property type="match status" value="1"/>
</dbReference>
<dbReference type="GO" id="GO:0005829">
    <property type="term" value="C:cytosol"/>
    <property type="evidence" value="ECO:0007669"/>
    <property type="project" value="TreeGrafter"/>
</dbReference>
<evidence type="ECO:0000313" key="3">
    <source>
        <dbReference type="Proteomes" id="UP000094801"/>
    </source>
</evidence>
<dbReference type="OrthoDB" id="309640at2759"/>
<reference evidence="3" key="1">
    <citation type="submission" date="2016-04" db="EMBL/GenBank/DDBJ databases">
        <title>Comparative genomics of biotechnologically important yeasts.</title>
        <authorList>
            <consortium name="DOE Joint Genome Institute"/>
            <person name="Riley R."/>
            <person name="Haridas S."/>
            <person name="Wolfe K.H."/>
            <person name="Lopes M.R."/>
            <person name="Hittinger C.T."/>
            <person name="Goker M."/>
            <person name="Salamov A."/>
            <person name="Wisecaver J."/>
            <person name="Long T.M."/>
            <person name="Aerts A.L."/>
            <person name="Barry K."/>
            <person name="Choi C."/>
            <person name="Clum A."/>
            <person name="Coughlan A.Y."/>
            <person name="Deshpande S."/>
            <person name="Douglass A.P."/>
            <person name="Hanson S.J."/>
            <person name="Klenk H.-P."/>
            <person name="Labutti K."/>
            <person name="Lapidus A."/>
            <person name="Lindquist E."/>
            <person name="Lipzen A."/>
            <person name="Meier-Kolthoff J.P."/>
            <person name="Ohm R.A."/>
            <person name="Otillar R.P."/>
            <person name="Pangilinan J."/>
            <person name="Peng Y."/>
            <person name="Rokas A."/>
            <person name="Rosa C.A."/>
            <person name="Scheuner C."/>
            <person name="Sibirny A.A."/>
            <person name="Slot J.C."/>
            <person name="Stielow J.B."/>
            <person name="Sun H."/>
            <person name="Kurtzman C.P."/>
            <person name="Blackwell M."/>
            <person name="Grigoriev I.V."/>
            <person name="Jeffries T.W."/>
        </authorList>
    </citation>
    <scope>NUCLEOTIDE SEQUENCE [LARGE SCALE GENOMIC DNA]</scope>
    <source>
        <strain evidence="3">NRRL YB-2248</strain>
    </source>
</reference>
<organism evidence="2 3">
    <name type="scientific">[Candida] arabinofermentans NRRL YB-2248</name>
    <dbReference type="NCBI Taxonomy" id="983967"/>
    <lineage>
        <taxon>Eukaryota</taxon>
        <taxon>Fungi</taxon>
        <taxon>Dikarya</taxon>
        <taxon>Ascomycota</taxon>
        <taxon>Saccharomycotina</taxon>
        <taxon>Pichiomycetes</taxon>
        <taxon>Pichiales</taxon>
        <taxon>Pichiaceae</taxon>
        <taxon>Ogataea</taxon>
        <taxon>Ogataea/Candida clade</taxon>
    </lineage>
</organism>